<protein>
    <submittedName>
        <fullName evidence="2">Uncharacterized protein</fullName>
    </submittedName>
</protein>
<keyword evidence="1" id="KW-0812">Transmembrane</keyword>
<feature type="transmembrane region" description="Helical" evidence="1">
    <location>
        <begin position="30"/>
        <end position="51"/>
    </location>
</feature>
<accession>A0A6J5N3L7</accession>
<evidence type="ECO:0000256" key="1">
    <source>
        <dbReference type="SAM" id="Phobius"/>
    </source>
</evidence>
<organism evidence="2">
    <name type="scientific">uncultured Caudovirales phage</name>
    <dbReference type="NCBI Taxonomy" id="2100421"/>
    <lineage>
        <taxon>Viruses</taxon>
        <taxon>Duplodnaviria</taxon>
        <taxon>Heunggongvirae</taxon>
        <taxon>Uroviricota</taxon>
        <taxon>Caudoviricetes</taxon>
        <taxon>Peduoviridae</taxon>
        <taxon>Maltschvirus</taxon>
        <taxon>Maltschvirus maltsch</taxon>
    </lineage>
</organism>
<keyword evidence="1" id="KW-0472">Membrane</keyword>
<evidence type="ECO:0000313" key="2">
    <source>
        <dbReference type="EMBL" id="CAB4154096.1"/>
    </source>
</evidence>
<name>A0A6J5N3L7_9CAUD</name>
<reference evidence="2" key="1">
    <citation type="submission" date="2020-04" db="EMBL/GenBank/DDBJ databases">
        <authorList>
            <person name="Chiriac C."/>
            <person name="Salcher M."/>
            <person name="Ghai R."/>
            <person name="Kavagutti S V."/>
        </authorList>
    </citation>
    <scope>NUCLEOTIDE SEQUENCE</scope>
</reference>
<gene>
    <name evidence="2" type="ORF">UFOVP630_15</name>
</gene>
<keyword evidence="1" id="KW-1133">Transmembrane helix</keyword>
<feature type="transmembrane region" description="Helical" evidence="1">
    <location>
        <begin position="5"/>
        <end position="24"/>
    </location>
</feature>
<proteinExistence type="predicted"/>
<feature type="transmembrane region" description="Helical" evidence="1">
    <location>
        <begin position="63"/>
        <end position="82"/>
    </location>
</feature>
<dbReference type="EMBL" id="LR796607">
    <property type="protein sequence ID" value="CAB4154096.1"/>
    <property type="molecule type" value="Genomic_DNA"/>
</dbReference>
<sequence>MKRYLITLLSAFVIEIASTFYITAVSGRDYLLMIIFAGIGPFLGLPFINYIIESNDIKDKIKISVAMSIGYMIGSLFVIYFIK</sequence>